<sequence>MGPGAGIPAARARRLPAPRQVPLDRSIALAGLVGLVGALASTGLLAAWLIRPPATDATLIRPGPTGRAVALPAAWVVGPFGSASPDRLDVMIPWGALTGGEGADKLHVTVTRSPETEAPLSPARRYARFLTVEVQPLPDEGLVRRRFKAGSPFEGEDLYLAEADGSRFAARCATAAQADPGTACLSEVRVGDLSLRLRFAAERLPAWRGLLRALEQLFAAAPPEG</sequence>
<keyword evidence="1" id="KW-0472">Membrane</keyword>
<keyword evidence="1" id="KW-0812">Transmembrane</keyword>
<evidence type="ECO:0000313" key="2">
    <source>
        <dbReference type="EMBL" id="GJE04257.1"/>
    </source>
</evidence>
<keyword evidence="3" id="KW-1185">Reference proteome</keyword>
<comment type="caution">
    <text evidence="2">The sequence shown here is derived from an EMBL/GenBank/DDBJ whole genome shotgun (WGS) entry which is preliminary data.</text>
</comment>
<dbReference type="Proteomes" id="UP001055153">
    <property type="component" value="Unassembled WGS sequence"/>
</dbReference>
<evidence type="ECO:0000256" key="1">
    <source>
        <dbReference type="SAM" id="Phobius"/>
    </source>
</evidence>
<organism evidence="2 3">
    <name type="scientific">Methylobacterium isbiliense</name>
    <dbReference type="NCBI Taxonomy" id="315478"/>
    <lineage>
        <taxon>Bacteria</taxon>
        <taxon>Pseudomonadati</taxon>
        <taxon>Pseudomonadota</taxon>
        <taxon>Alphaproteobacteria</taxon>
        <taxon>Hyphomicrobiales</taxon>
        <taxon>Methylobacteriaceae</taxon>
        <taxon>Methylobacterium</taxon>
    </lineage>
</organism>
<reference evidence="2" key="2">
    <citation type="submission" date="2021-08" db="EMBL/GenBank/DDBJ databases">
        <authorList>
            <person name="Tani A."/>
            <person name="Ola A."/>
            <person name="Ogura Y."/>
            <person name="Katsura K."/>
            <person name="Hayashi T."/>
        </authorList>
    </citation>
    <scope>NUCLEOTIDE SEQUENCE</scope>
    <source>
        <strain evidence="2">DSM 17168</strain>
    </source>
</reference>
<dbReference type="RefSeq" id="WP_238241618.1">
    <property type="nucleotide sequence ID" value="NZ_BPQQ01000109.1"/>
</dbReference>
<reference evidence="2" key="1">
    <citation type="journal article" date="2021" name="Front. Microbiol.">
        <title>Comprehensive Comparative Genomics and Phenotyping of Methylobacterium Species.</title>
        <authorList>
            <person name="Alessa O."/>
            <person name="Ogura Y."/>
            <person name="Fujitani Y."/>
            <person name="Takami H."/>
            <person name="Hayashi T."/>
            <person name="Sahin N."/>
            <person name="Tani A."/>
        </authorList>
    </citation>
    <scope>NUCLEOTIDE SEQUENCE</scope>
    <source>
        <strain evidence="2">DSM 17168</strain>
    </source>
</reference>
<keyword evidence="1" id="KW-1133">Transmembrane helix</keyword>
<name>A0ABQ4SME1_9HYPH</name>
<feature type="transmembrane region" description="Helical" evidence="1">
    <location>
        <begin position="27"/>
        <end position="50"/>
    </location>
</feature>
<dbReference type="EMBL" id="BPQQ01000109">
    <property type="protein sequence ID" value="GJE04257.1"/>
    <property type="molecule type" value="Genomic_DNA"/>
</dbReference>
<gene>
    <name evidence="2" type="ORF">GMJLKIPL_6218</name>
</gene>
<accession>A0ABQ4SME1</accession>
<evidence type="ECO:0000313" key="3">
    <source>
        <dbReference type="Proteomes" id="UP001055153"/>
    </source>
</evidence>
<protein>
    <submittedName>
        <fullName evidence="2">Uncharacterized protein</fullName>
    </submittedName>
</protein>
<proteinExistence type="predicted"/>